<dbReference type="Pfam" id="PF01420">
    <property type="entry name" value="Methylase_S"/>
    <property type="match status" value="1"/>
</dbReference>
<dbReference type="GO" id="GO:0003677">
    <property type="term" value="F:DNA binding"/>
    <property type="evidence" value="ECO:0007669"/>
    <property type="project" value="UniProtKB-KW"/>
</dbReference>
<dbReference type="EMBL" id="PNQX01000005">
    <property type="protein sequence ID" value="PMQ18557.1"/>
    <property type="molecule type" value="Genomic_DNA"/>
</dbReference>
<keyword evidence="3" id="KW-0238">DNA-binding</keyword>
<evidence type="ECO:0000259" key="4">
    <source>
        <dbReference type="Pfam" id="PF01420"/>
    </source>
</evidence>
<evidence type="ECO:0000256" key="1">
    <source>
        <dbReference type="ARBA" id="ARBA00010923"/>
    </source>
</evidence>
<organism evidence="5 6">
    <name type="scientific">Glutamicibacter arilaitensis</name>
    <dbReference type="NCBI Taxonomy" id="256701"/>
    <lineage>
        <taxon>Bacteria</taxon>
        <taxon>Bacillati</taxon>
        <taxon>Actinomycetota</taxon>
        <taxon>Actinomycetes</taxon>
        <taxon>Micrococcales</taxon>
        <taxon>Micrococcaceae</taxon>
        <taxon>Glutamicibacter</taxon>
    </lineage>
</organism>
<protein>
    <recommendedName>
        <fullName evidence="4">Type I restriction modification DNA specificity domain-containing protein</fullName>
    </recommendedName>
</protein>
<dbReference type="RefSeq" id="WP_102599308.1">
    <property type="nucleotide sequence ID" value="NZ_JBQDNZ010000008.1"/>
</dbReference>
<dbReference type="Proteomes" id="UP000235739">
    <property type="component" value="Unassembled WGS sequence"/>
</dbReference>
<evidence type="ECO:0000256" key="3">
    <source>
        <dbReference type="ARBA" id="ARBA00023125"/>
    </source>
</evidence>
<evidence type="ECO:0000313" key="6">
    <source>
        <dbReference type="Proteomes" id="UP000235739"/>
    </source>
</evidence>
<dbReference type="InterPro" id="IPR000055">
    <property type="entry name" value="Restrct_endonuc_typeI_TRD"/>
</dbReference>
<gene>
    <name evidence="5" type="ORF">CIK84_18525</name>
</gene>
<comment type="similarity">
    <text evidence="1">Belongs to the type-I restriction system S methylase family.</text>
</comment>
<keyword evidence="2" id="KW-0680">Restriction system</keyword>
<evidence type="ECO:0000313" key="5">
    <source>
        <dbReference type="EMBL" id="PMQ18557.1"/>
    </source>
</evidence>
<comment type="caution">
    <text evidence="5">The sequence shown here is derived from an EMBL/GenBank/DDBJ whole genome shotgun (WGS) entry which is preliminary data.</text>
</comment>
<dbReference type="SUPFAM" id="SSF116734">
    <property type="entry name" value="DNA methylase specificity domain"/>
    <property type="match status" value="2"/>
</dbReference>
<dbReference type="PANTHER" id="PTHR30408">
    <property type="entry name" value="TYPE-1 RESTRICTION ENZYME ECOKI SPECIFICITY PROTEIN"/>
    <property type="match status" value="1"/>
</dbReference>
<evidence type="ECO:0000256" key="2">
    <source>
        <dbReference type="ARBA" id="ARBA00022747"/>
    </source>
</evidence>
<reference evidence="5 6" key="1">
    <citation type="journal article" date="2017" name="Elife">
        <title>Extensive horizontal gene transfer in cheese-associated bacteria.</title>
        <authorList>
            <person name="Bonham K.S."/>
            <person name="Wolfe B.E."/>
            <person name="Dutton R.J."/>
        </authorList>
    </citation>
    <scope>NUCLEOTIDE SEQUENCE [LARGE SCALE GENOMIC DNA]</scope>
    <source>
        <strain evidence="5 6">JB182</strain>
    </source>
</reference>
<accession>A0A2N7RXE0</accession>
<dbReference type="GO" id="GO:0009307">
    <property type="term" value="P:DNA restriction-modification system"/>
    <property type="evidence" value="ECO:0007669"/>
    <property type="project" value="UniProtKB-KW"/>
</dbReference>
<dbReference type="PANTHER" id="PTHR30408:SF12">
    <property type="entry name" value="TYPE I RESTRICTION ENZYME MJAVIII SPECIFICITY SUBUNIT"/>
    <property type="match status" value="1"/>
</dbReference>
<dbReference type="AlphaFoldDB" id="A0A2N7RXE0"/>
<name>A0A2N7RXE0_9MICC</name>
<feature type="domain" description="Type I restriction modification DNA specificity" evidence="4">
    <location>
        <begin position="94"/>
        <end position="156"/>
    </location>
</feature>
<dbReference type="InterPro" id="IPR052021">
    <property type="entry name" value="Type-I_RS_S_subunit"/>
</dbReference>
<dbReference type="Gene3D" id="3.90.220.20">
    <property type="entry name" value="DNA methylase specificity domains"/>
    <property type="match status" value="2"/>
</dbReference>
<sequence length="373" mass="41409">MALVGDIATEVGRKAGADRARVYSVTKYDGFVPSDEYFNKQVFSRDLSSYKLVDVGTFAYATIHLDEGSIGIAPETALISPMYTAFKINLSQVEPRYLIRLLKSPRALQAYSILGEGSANRRRSIPFKRLATLEVPVPDLNEQRRIADILDKADALRAKRREAMAHLDSLGQSIFHNMFGGVDMHELGSRLQFMTSGGRGWAKYYAAAGKRFIRSLDVQRDAIASGTDVFVIPPDSAEARRTAVRGGDVLLTITGSLIGRASAVPEALGDSYISQHVAILRSSMLEPRFLSGFLNSDSGQKQINSAQYGQTKPGLNFERIRRFRVPDAPMELQQKYANRVAAVERLKMKHNLQMTELDNLFLSLQDRAFKGVL</sequence>
<proteinExistence type="inferred from homology"/>
<dbReference type="InterPro" id="IPR044946">
    <property type="entry name" value="Restrct_endonuc_typeI_TRD_sf"/>
</dbReference>